<evidence type="ECO:0000313" key="5">
    <source>
        <dbReference type="EMBL" id="KAG5941176.1"/>
    </source>
</evidence>
<keyword evidence="1" id="KW-0677">Repeat</keyword>
<evidence type="ECO:0000256" key="2">
    <source>
        <dbReference type="ARBA" id="ARBA00023043"/>
    </source>
</evidence>
<dbReference type="PANTHER" id="PTHR24189">
    <property type="entry name" value="MYOTROPHIN"/>
    <property type="match status" value="1"/>
</dbReference>
<comment type="caution">
    <text evidence="5">The sequence shown here is derived from an EMBL/GenBank/DDBJ whole genome shotgun (WGS) entry which is preliminary data.</text>
</comment>
<organism evidence="5 6">
    <name type="scientific">Claviceps pazoutovae</name>
    <dbReference type="NCBI Taxonomy" id="1649127"/>
    <lineage>
        <taxon>Eukaryota</taxon>
        <taxon>Fungi</taxon>
        <taxon>Dikarya</taxon>
        <taxon>Ascomycota</taxon>
        <taxon>Pezizomycotina</taxon>
        <taxon>Sordariomycetes</taxon>
        <taxon>Hypocreomycetidae</taxon>
        <taxon>Hypocreales</taxon>
        <taxon>Clavicipitaceae</taxon>
        <taxon>Claviceps</taxon>
    </lineage>
</organism>
<evidence type="ECO:0000256" key="4">
    <source>
        <dbReference type="SAM" id="MobiDB-lite"/>
    </source>
</evidence>
<dbReference type="InterPro" id="IPR036770">
    <property type="entry name" value="Ankyrin_rpt-contain_sf"/>
</dbReference>
<dbReference type="SUPFAM" id="SSF48403">
    <property type="entry name" value="Ankyrin repeat"/>
    <property type="match status" value="1"/>
</dbReference>
<gene>
    <name evidence="5" type="ORF">E4U60_000158</name>
</gene>
<evidence type="ECO:0000256" key="3">
    <source>
        <dbReference type="PROSITE-ProRule" id="PRU00023"/>
    </source>
</evidence>
<dbReference type="PROSITE" id="PS50088">
    <property type="entry name" value="ANK_REPEAT"/>
    <property type="match status" value="1"/>
</dbReference>
<evidence type="ECO:0000256" key="1">
    <source>
        <dbReference type="ARBA" id="ARBA00022737"/>
    </source>
</evidence>
<sequence>MSDLLKAGLDTTEDLHKALNEAVNEDDPEERLVQLLLDHGASPTASGCKTLFDAVVNFAPSLLARILEKEFPQEDIDGAFKHVFAADTFDRWFTESGFQTGSMLLDKGVRGDSISGALVLVMKRSTSKTRDFGNRFVKLFVSHHADVNYNHGEPLREAASNADVSWTRELLQYRPTVETLSLAFQCIFDTALSQDEVLDLLGLFTEYRDGDVRVDVMSVQQGRDPLLVRAISQYPRSVAIAETLLDAGLYHDQATKYKIHYDVEDAEEMTLLSWAMAQPQKRVSNSVIELLLARGAKVNVESSLSHTTPLMLAIKTRRPDLVKLLLLEGAEVDVLDYKERTPLSMATSIAGDVSEQMVSLLLAAAPPRDDGSLQNAARDLNLPVVKVLVDSGHDPDFPSPLHEGRSALAELCLHGSDNTELVAERERAMQKVMTFLINSKSDLSIKSNGKSLLELCFEAADPLATTRSLLKSGMWKHVNKPFSHHTADGYVYSPTMYIKKILPKTDISASLLCILQSSRAHDVYYALSGPQPSDAVGLPEDLVLQERQRKARLERLAEETADFSTAMARKHEIASVEHRILAQKAEMEDMRRRKLHNEDMHAVRSRAQLEESLASASHARRMQEQHMLVESSLSRTRALAATEVEAQEAQQRKALEWEAKLNTEKVDNARALSAIRISERQEVERLDQGAEGRIRARLEAQRKLVESQEKLAKRVADGPNGGGVTDPRRPQIGYVTEM</sequence>
<dbReference type="PANTHER" id="PTHR24189:SF50">
    <property type="entry name" value="ANKYRIN REPEAT AND SOCS BOX PROTEIN 2"/>
    <property type="match status" value="1"/>
</dbReference>
<protein>
    <submittedName>
        <fullName evidence="5">Uncharacterized protein</fullName>
    </submittedName>
</protein>
<dbReference type="InterPro" id="IPR050745">
    <property type="entry name" value="Multifunctional_regulatory"/>
</dbReference>
<dbReference type="PROSITE" id="PS50297">
    <property type="entry name" value="ANK_REP_REGION"/>
    <property type="match status" value="1"/>
</dbReference>
<name>A0A9P7MEW4_9HYPO</name>
<feature type="repeat" description="ANK" evidence="3">
    <location>
        <begin position="305"/>
        <end position="337"/>
    </location>
</feature>
<reference evidence="5 6" key="1">
    <citation type="journal article" date="2020" name="bioRxiv">
        <title>Whole genome comparisons of ergot fungi reveals the divergence and evolution of species within the genus Claviceps are the result of varying mechanisms driving genome evolution and host range expansion.</title>
        <authorList>
            <person name="Wyka S.A."/>
            <person name="Mondo S.J."/>
            <person name="Liu M."/>
            <person name="Dettman J."/>
            <person name="Nalam V."/>
            <person name="Broders K.D."/>
        </authorList>
    </citation>
    <scope>NUCLEOTIDE SEQUENCE [LARGE SCALE GENOMIC DNA]</scope>
    <source>
        <strain evidence="5 6">CCC 1485</strain>
    </source>
</reference>
<dbReference type="Gene3D" id="1.25.40.20">
    <property type="entry name" value="Ankyrin repeat-containing domain"/>
    <property type="match status" value="1"/>
</dbReference>
<keyword evidence="2 3" id="KW-0040">ANK repeat</keyword>
<proteinExistence type="predicted"/>
<dbReference type="Proteomes" id="UP000706124">
    <property type="component" value="Unassembled WGS sequence"/>
</dbReference>
<keyword evidence="6" id="KW-1185">Reference proteome</keyword>
<dbReference type="InterPro" id="IPR002110">
    <property type="entry name" value="Ankyrin_rpt"/>
</dbReference>
<dbReference type="SMART" id="SM00248">
    <property type="entry name" value="ANK"/>
    <property type="match status" value="5"/>
</dbReference>
<feature type="region of interest" description="Disordered" evidence="4">
    <location>
        <begin position="713"/>
        <end position="738"/>
    </location>
</feature>
<accession>A0A9P7MEW4</accession>
<evidence type="ECO:0000313" key="6">
    <source>
        <dbReference type="Proteomes" id="UP000706124"/>
    </source>
</evidence>
<dbReference type="OrthoDB" id="194358at2759"/>
<dbReference type="EMBL" id="SRPO01000101">
    <property type="protein sequence ID" value="KAG5941176.1"/>
    <property type="molecule type" value="Genomic_DNA"/>
</dbReference>
<dbReference type="Pfam" id="PF12796">
    <property type="entry name" value="Ank_2"/>
    <property type="match status" value="1"/>
</dbReference>
<dbReference type="AlphaFoldDB" id="A0A9P7MEW4"/>